<evidence type="ECO:0000313" key="2">
    <source>
        <dbReference type="EMBL" id="TKK69913.1"/>
    </source>
</evidence>
<feature type="region of interest" description="Disordered" evidence="1">
    <location>
        <begin position="56"/>
        <end position="106"/>
    </location>
</feature>
<evidence type="ECO:0000256" key="1">
    <source>
        <dbReference type="SAM" id="MobiDB-lite"/>
    </source>
</evidence>
<name>A0A4V5UUP5_9BACT</name>
<dbReference type="EMBL" id="SZQL01000004">
    <property type="protein sequence ID" value="TKK69913.1"/>
    <property type="molecule type" value="Genomic_DNA"/>
</dbReference>
<sequence length="106" mass="11892">MDTQQNKNEQDISLQAPGEANREKHINFLEKEEMGLDRTDADNAGDATFTPVYLDADNTLQTPEEKQHDEQVNPGKNTKVEASEDDLDETLFDRLNKGDKNTGVQA</sequence>
<dbReference type="OrthoDB" id="681002at2"/>
<organism evidence="2 3">
    <name type="scientific">Ilyomonas limi</name>
    <dbReference type="NCBI Taxonomy" id="2575867"/>
    <lineage>
        <taxon>Bacteria</taxon>
        <taxon>Pseudomonadati</taxon>
        <taxon>Bacteroidota</taxon>
        <taxon>Chitinophagia</taxon>
        <taxon>Chitinophagales</taxon>
        <taxon>Chitinophagaceae</taxon>
        <taxon>Ilyomonas</taxon>
    </lineage>
</organism>
<protein>
    <submittedName>
        <fullName evidence="2">Uncharacterized protein</fullName>
    </submittedName>
</protein>
<gene>
    <name evidence="2" type="ORF">FC093_07500</name>
</gene>
<feature type="compositionally biased region" description="Basic and acidic residues" evidence="1">
    <location>
        <begin position="91"/>
        <end position="100"/>
    </location>
</feature>
<reference evidence="2 3" key="1">
    <citation type="submission" date="2019-05" db="EMBL/GenBank/DDBJ databases">
        <title>Panacibacter sp. strain 17mud1-8 Genome sequencing and assembly.</title>
        <authorList>
            <person name="Chhetri G."/>
        </authorList>
    </citation>
    <scope>NUCLEOTIDE SEQUENCE [LARGE SCALE GENOMIC DNA]</scope>
    <source>
        <strain evidence="2 3">17mud1-8</strain>
    </source>
</reference>
<feature type="compositionally biased region" description="Polar residues" evidence="1">
    <location>
        <begin position="1"/>
        <end position="13"/>
    </location>
</feature>
<dbReference type="Proteomes" id="UP000305848">
    <property type="component" value="Unassembled WGS sequence"/>
</dbReference>
<comment type="caution">
    <text evidence="2">The sequence shown here is derived from an EMBL/GenBank/DDBJ whole genome shotgun (WGS) entry which is preliminary data.</text>
</comment>
<dbReference type="AlphaFoldDB" id="A0A4V5UUP5"/>
<keyword evidence="3" id="KW-1185">Reference proteome</keyword>
<dbReference type="RefSeq" id="WP_137261135.1">
    <property type="nucleotide sequence ID" value="NZ_SZQL01000004.1"/>
</dbReference>
<accession>A0A4V5UUP5</accession>
<evidence type="ECO:0000313" key="3">
    <source>
        <dbReference type="Proteomes" id="UP000305848"/>
    </source>
</evidence>
<proteinExistence type="predicted"/>
<feature type="region of interest" description="Disordered" evidence="1">
    <location>
        <begin position="1"/>
        <end position="24"/>
    </location>
</feature>